<dbReference type="KEGG" id="erx:ATZ35_06080"/>
<dbReference type="Gene3D" id="3.10.20.320">
    <property type="entry name" value="Putative peptidoglycan bound protein (lpxtg motif)"/>
    <property type="match status" value="1"/>
</dbReference>
<dbReference type="STRING" id="118060.ATZ35_06080"/>
<name>A0A0U2XD61_9ENTE</name>
<dbReference type="EMBL" id="CP013655">
    <property type="protein sequence ID" value="ALS36737.1"/>
    <property type="molecule type" value="Genomic_DNA"/>
</dbReference>
<proteinExistence type="predicted"/>
<protein>
    <submittedName>
        <fullName evidence="1">Uncharacterized protein</fullName>
    </submittedName>
</protein>
<sequence length="112" mass="12723">MKKTISFNLCLLTVFLAFLLIAQPTTIIFYAKEEERQYWELVSHSASQEGIFTNEPQEVVFVYRKKTVSIPSRMLTIEYPTVVVPPGQKPTTQYGTLLGNLSGIFLFGSTRL</sequence>
<evidence type="ECO:0000313" key="1">
    <source>
        <dbReference type="EMBL" id="ALS36737.1"/>
    </source>
</evidence>
<evidence type="ECO:0000313" key="2">
    <source>
        <dbReference type="Proteomes" id="UP000067523"/>
    </source>
</evidence>
<keyword evidence="2" id="KW-1185">Reference proteome</keyword>
<gene>
    <name evidence="1" type="ORF">ATZ35_06080</name>
</gene>
<organism evidence="1 2">
    <name type="scientific">Enterococcus rotai</name>
    <dbReference type="NCBI Taxonomy" id="118060"/>
    <lineage>
        <taxon>Bacteria</taxon>
        <taxon>Bacillati</taxon>
        <taxon>Bacillota</taxon>
        <taxon>Bacilli</taxon>
        <taxon>Lactobacillales</taxon>
        <taxon>Enterococcaceae</taxon>
        <taxon>Enterococcus</taxon>
    </lineage>
</organism>
<dbReference type="Proteomes" id="UP000067523">
    <property type="component" value="Chromosome"/>
</dbReference>
<dbReference type="AlphaFoldDB" id="A0A0U2XD61"/>
<accession>A0A0U2XD61</accession>
<reference evidence="2" key="1">
    <citation type="submission" date="2015-12" db="EMBL/GenBank/DDBJ databases">
        <authorList>
            <person name="Lauer A."/>
            <person name="Humrighouse B."/>
            <person name="Loparev V."/>
            <person name="Shewmaker P.L."/>
            <person name="Whitney A.M."/>
            <person name="McLaughlin R.W."/>
        </authorList>
    </citation>
    <scope>NUCLEOTIDE SEQUENCE [LARGE SCALE GENOMIC DNA]</scope>
    <source>
        <strain evidence="2">LMG 26678</strain>
    </source>
</reference>
<dbReference type="RefSeq" id="WP_208929956.1">
    <property type="nucleotide sequence ID" value="NZ_CP013655.1"/>
</dbReference>